<evidence type="ECO:0000313" key="2">
    <source>
        <dbReference type="Proteomes" id="UP000807115"/>
    </source>
</evidence>
<accession>A0A921V0U5</accession>
<comment type="caution">
    <text evidence="1">The sequence shown here is derived from an EMBL/GenBank/DDBJ whole genome shotgun (WGS) entry which is preliminary data.</text>
</comment>
<dbReference type="EMBL" id="CM027680">
    <property type="protein sequence ID" value="KAG0550510.1"/>
    <property type="molecule type" value="Genomic_DNA"/>
</dbReference>
<protein>
    <submittedName>
        <fullName evidence="1">Uncharacterized protein</fullName>
    </submittedName>
</protein>
<sequence length="61" mass="6491">MVGTGKNSFGTCPGNLQGQIIETVTAADSGPGMNEDQGFTVLHTEKGSLVKRWLYSISTFL</sequence>
<reference evidence="1" key="1">
    <citation type="journal article" date="2019" name="BMC Genomics">
        <title>A new reference genome for Sorghum bicolor reveals high levels of sequence similarity between sweet and grain genotypes: implications for the genetics of sugar metabolism.</title>
        <authorList>
            <person name="Cooper E.A."/>
            <person name="Brenton Z.W."/>
            <person name="Flinn B.S."/>
            <person name="Jenkins J."/>
            <person name="Shu S."/>
            <person name="Flowers D."/>
            <person name="Luo F."/>
            <person name="Wang Y."/>
            <person name="Xia P."/>
            <person name="Barry K."/>
            <person name="Daum C."/>
            <person name="Lipzen A."/>
            <person name="Yoshinaga Y."/>
            <person name="Schmutz J."/>
            <person name="Saski C."/>
            <person name="Vermerris W."/>
            <person name="Kresovich S."/>
        </authorList>
    </citation>
    <scope>NUCLEOTIDE SEQUENCE</scope>
</reference>
<dbReference type="AlphaFoldDB" id="A0A921V0U5"/>
<name>A0A921V0U5_SORBI</name>
<proteinExistence type="predicted"/>
<gene>
    <name evidence="1" type="ORF">BDA96_01G344800</name>
</gene>
<evidence type="ECO:0000313" key="1">
    <source>
        <dbReference type="EMBL" id="KAG0550510.1"/>
    </source>
</evidence>
<dbReference type="Proteomes" id="UP000807115">
    <property type="component" value="Chromosome 1"/>
</dbReference>
<reference evidence="1" key="2">
    <citation type="submission" date="2020-10" db="EMBL/GenBank/DDBJ databases">
        <authorList>
            <person name="Cooper E.A."/>
            <person name="Brenton Z.W."/>
            <person name="Flinn B.S."/>
            <person name="Jenkins J."/>
            <person name="Shu S."/>
            <person name="Flowers D."/>
            <person name="Luo F."/>
            <person name="Wang Y."/>
            <person name="Xia P."/>
            <person name="Barry K."/>
            <person name="Daum C."/>
            <person name="Lipzen A."/>
            <person name="Yoshinaga Y."/>
            <person name="Schmutz J."/>
            <person name="Saski C."/>
            <person name="Vermerris W."/>
            <person name="Kresovich S."/>
        </authorList>
    </citation>
    <scope>NUCLEOTIDE SEQUENCE</scope>
</reference>
<organism evidence="1 2">
    <name type="scientific">Sorghum bicolor</name>
    <name type="common">Sorghum</name>
    <name type="synonym">Sorghum vulgare</name>
    <dbReference type="NCBI Taxonomy" id="4558"/>
    <lineage>
        <taxon>Eukaryota</taxon>
        <taxon>Viridiplantae</taxon>
        <taxon>Streptophyta</taxon>
        <taxon>Embryophyta</taxon>
        <taxon>Tracheophyta</taxon>
        <taxon>Spermatophyta</taxon>
        <taxon>Magnoliopsida</taxon>
        <taxon>Liliopsida</taxon>
        <taxon>Poales</taxon>
        <taxon>Poaceae</taxon>
        <taxon>PACMAD clade</taxon>
        <taxon>Panicoideae</taxon>
        <taxon>Andropogonodae</taxon>
        <taxon>Andropogoneae</taxon>
        <taxon>Sorghinae</taxon>
        <taxon>Sorghum</taxon>
    </lineage>
</organism>